<dbReference type="PIRSF" id="PIRSF036389">
    <property type="entry name" value="IOR_B"/>
    <property type="match status" value="1"/>
</dbReference>
<sequence>MTVPFTSSRRDLLKGAGALVVAFSFTGARSRAAAEGLPVAVPDLPAPKSVALDQIDTFLAIDDKGLVSVYAGKVELGTGVRTGFTQIVADELDVSMDNVNVIQGDTALTPDQGPTYGSQSIQNGGMQIRQAAATARSVLLDEAATRLGASKDELIVENGVIRRKSGGTTVTYAELIGGRQFTLKLDPAASPKDPADYKIVGKPVARLDIPGKVTGAFTYMQDFRVPGMLHGRVVRPTALGARLENVDEASIKDIPGIVKIVRDGNFLGIVAENEWSAVRAVRDIKLTWSKSETLPEQNKLWEHVRKTKIVKDDVTGDIGNSAQAMAADGKKVAATYDFAIHTHGSIGPSCAISEFQDGKLISWSASQATHNLRKQLAQMFSMSLDDVRCVYIDGSGCYGRNGHEDAAADSALLAKAVGKPVRVQWSRADEHGWDPKGPPTLIDLRANIDASGNVTAWESEFFIPQGAAGNVDLVAASLANLPVDNKLSPGGITNDSAIGYRFPNIKTVCHRLETTPFRPSWIRTPGRMQNTFANECFIDEVATAANIDPLEFRVKYTDPADARGLEVLDRLAKLAKWEKRPSPQKNISGNIVKGRGSSYVKYELVRTYVGAVAEVEVDRLTGAINVTRFYIVHDCGQIINPGGVKSQIEGNVIQTVSRTLKEELTFDRSMVTSLDWASYPILTFEEVPEIVIELIDRPAEKPWGAGEPTAAVVSSSISNAIFDATGVRLRSVPFKREKMKAALRST</sequence>
<organism evidence="2 3">
    <name type="scientific">Nitrobacter hamburgensis (strain DSM 10229 / NCIMB 13809 / X14)</name>
    <dbReference type="NCBI Taxonomy" id="323097"/>
    <lineage>
        <taxon>Bacteria</taxon>
        <taxon>Pseudomonadati</taxon>
        <taxon>Pseudomonadota</taxon>
        <taxon>Alphaproteobacteria</taxon>
        <taxon>Hyphomicrobiales</taxon>
        <taxon>Nitrobacteraceae</taxon>
        <taxon>Nitrobacter</taxon>
    </lineage>
</organism>
<dbReference type="Gene3D" id="3.30.365.10">
    <property type="entry name" value="Aldehyde oxidase/xanthine dehydrogenase, molybdopterin binding domain"/>
    <property type="match status" value="4"/>
</dbReference>
<dbReference type="Pfam" id="PF02738">
    <property type="entry name" value="MoCoBD_1"/>
    <property type="match status" value="1"/>
</dbReference>
<dbReference type="Proteomes" id="UP000001953">
    <property type="component" value="Chromosome"/>
</dbReference>
<dbReference type="InterPro" id="IPR052516">
    <property type="entry name" value="N-heterocyclic_Hydroxylase"/>
</dbReference>
<keyword evidence="3" id="KW-1185">Reference proteome</keyword>
<dbReference type="Gene3D" id="3.90.1170.50">
    <property type="entry name" value="Aldehyde oxidase/xanthine dehydrogenase, a/b hammerhead"/>
    <property type="match status" value="1"/>
</dbReference>
<evidence type="ECO:0000259" key="1">
    <source>
        <dbReference type="SMART" id="SM01008"/>
    </source>
</evidence>
<dbReference type="InterPro" id="IPR012368">
    <property type="entry name" value="OxRdtase_Mopterin-bd_su_IorB"/>
</dbReference>
<dbReference type="PANTHER" id="PTHR47495">
    <property type="entry name" value="ALDEHYDE DEHYDROGENASE"/>
    <property type="match status" value="1"/>
</dbReference>
<name>Q1QP29_NITHX</name>
<evidence type="ECO:0000313" key="3">
    <source>
        <dbReference type="Proteomes" id="UP000001953"/>
    </source>
</evidence>
<dbReference type="Pfam" id="PF20256">
    <property type="entry name" value="MoCoBD_2"/>
    <property type="match status" value="2"/>
</dbReference>
<dbReference type="GO" id="GO:0016491">
    <property type="term" value="F:oxidoreductase activity"/>
    <property type="evidence" value="ECO:0007669"/>
    <property type="project" value="UniProtKB-KW"/>
</dbReference>
<dbReference type="InterPro" id="IPR037165">
    <property type="entry name" value="AldOxase/xan_DH_Mopterin-bd_sf"/>
</dbReference>
<reference evidence="2 3" key="1">
    <citation type="submission" date="2006-03" db="EMBL/GenBank/DDBJ databases">
        <title>Complete sequence of chromosome of Nitrobacter hamburgensis X14.</title>
        <authorList>
            <consortium name="US DOE Joint Genome Institute"/>
            <person name="Copeland A."/>
            <person name="Lucas S."/>
            <person name="Lapidus A."/>
            <person name="Barry K."/>
            <person name="Detter J.C."/>
            <person name="Glavina del Rio T."/>
            <person name="Hammon N."/>
            <person name="Israni S."/>
            <person name="Dalin E."/>
            <person name="Tice H."/>
            <person name="Pitluck S."/>
            <person name="Chain P."/>
            <person name="Malfatti S."/>
            <person name="Shin M."/>
            <person name="Vergez L."/>
            <person name="Schmutz J."/>
            <person name="Larimer F."/>
            <person name="Land M."/>
            <person name="Hauser L."/>
            <person name="Kyrpides N."/>
            <person name="Ivanova N."/>
            <person name="Ward B."/>
            <person name="Arp D."/>
            <person name="Klotz M."/>
            <person name="Stein L."/>
            <person name="O'Mullan G."/>
            <person name="Starkenburg S."/>
            <person name="Sayavedra L."/>
            <person name="Poret-Peterson A.T."/>
            <person name="Gentry M.E."/>
            <person name="Bruce D."/>
            <person name="Richardson P."/>
        </authorList>
    </citation>
    <scope>NUCLEOTIDE SEQUENCE [LARGE SCALE GENOMIC DNA]</scope>
    <source>
        <strain evidence="3">DSM 10229 / NCIMB 13809 / X14</strain>
    </source>
</reference>
<proteinExistence type="predicted"/>
<dbReference type="KEGG" id="nha:Nham_1181"/>
<dbReference type="SMART" id="SM01008">
    <property type="entry name" value="Ald_Xan_dh_C"/>
    <property type="match status" value="1"/>
</dbReference>
<dbReference type="InterPro" id="IPR000674">
    <property type="entry name" value="Ald_Oxase/Xan_DH_a/b"/>
</dbReference>
<dbReference type="PANTHER" id="PTHR47495:SF1">
    <property type="entry name" value="BLL3820 PROTEIN"/>
    <property type="match status" value="1"/>
</dbReference>
<evidence type="ECO:0000313" key="2">
    <source>
        <dbReference type="EMBL" id="ABE62018.1"/>
    </source>
</evidence>
<dbReference type="RefSeq" id="WP_011509711.1">
    <property type="nucleotide sequence ID" value="NC_007964.1"/>
</dbReference>
<dbReference type="HOGENOM" id="CLU_013917_0_0_5"/>
<protein>
    <submittedName>
        <fullName evidence="2">Twin-arginine translocation pathway signal</fullName>
        <ecNumber evidence="2">1.2.99.3</ecNumber>
    </submittedName>
</protein>
<dbReference type="EMBL" id="CP000319">
    <property type="protein sequence ID" value="ABE62018.1"/>
    <property type="molecule type" value="Genomic_DNA"/>
</dbReference>
<keyword evidence="2" id="KW-0560">Oxidoreductase</keyword>
<dbReference type="eggNOG" id="COG1529">
    <property type="taxonomic scope" value="Bacteria"/>
</dbReference>
<feature type="domain" description="Aldehyde oxidase/xanthine dehydrogenase a/b hammerhead" evidence="1">
    <location>
        <begin position="214"/>
        <end position="295"/>
    </location>
</feature>
<gene>
    <name evidence="2" type="ordered locus">Nham_1181</name>
</gene>
<dbReference type="InterPro" id="IPR046867">
    <property type="entry name" value="AldOxase/xan_DH_MoCoBD2"/>
</dbReference>
<dbReference type="EC" id="1.2.99.3" evidence="2"/>
<dbReference type="PROSITE" id="PS51318">
    <property type="entry name" value="TAT"/>
    <property type="match status" value="1"/>
</dbReference>
<dbReference type="STRING" id="323097.Nham_1181"/>
<dbReference type="OrthoDB" id="9767994at2"/>
<dbReference type="AlphaFoldDB" id="Q1QP29"/>
<accession>Q1QP29</accession>
<dbReference type="InterPro" id="IPR008274">
    <property type="entry name" value="AldOxase/xan_DH_MoCoBD1"/>
</dbReference>
<dbReference type="InterPro" id="IPR006311">
    <property type="entry name" value="TAT_signal"/>
</dbReference>
<dbReference type="SUPFAM" id="SSF56003">
    <property type="entry name" value="Molybdenum cofactor-binding domain"/>
    <property type="match status" value="2"/>
</dbReference>